<dbReference type="Pfam" id="PF02906">
    <property type="entry name" value="Fe_hyd_lg_C"/>
    <property type="match status" value="1"/>
</dbReference>
<keyword evidence="8" id="KW-1278">Translocase</keyword>
<dbReference type="GO" id="GO:0051539">
    <property type="term" value="F:4 iron, 4 sulfur cluster binding"/>
    <property type="evidence" value="ECO:0007669"/>
    <property type="project" value="UniProtKB-KW"/>
</dbReference>
<feature type="domain" description="4Fe-4S ferredoxin-type" evidence="15">
    <location>
        <begin position="155"/>
        <end position="185"/>
    </location>
</feature>
<keyword evidence="9" id="KW-0408">Iron</keyword>
<keyword evidence="10" id="KW-0411">Iron-sulfur</keyword>
<evidence type="ECO:0000256" key="7">
    <source>
        <dbReference type="ARBA" id="ARBA00022737"/>
    </source>
</evidence>
<dbReference type="InterPro" id="IPR049830">
    <property type="entry name" value="HndD"/>
</dbReference>
<dbReference type="PANTHER" id="PTHR11615">
    <property type="entry name" value="NITRATE, FORMATE, IRON DEHYDROGENASE"/>
    <property type="match status" value="1"/>
</dbReference>
<dbReference type="CDD" id="cd00207">
    <property type="entry name" value="fer2"/>
    <property type="match status" value="1"/>
</dbReference>
<dbReference type="Proteomes" id="UP000003577">
    <property type="component" value="Unassembled WGS sequence"/>
</dbReference>
<keyword evidence="6" id="KW-0479">Metal-binding</keyword>
<dbReference type="AlphaFoldDB" id="A5KJE2"/>
<keyword evidence="7" id="KW-0677">Repeat</keyword>
<dbReference type="InterPro" id="IPR013352">
    <property type="entry name" value="Fe_hydrogenase_subset"/>
</dbReference>
<evidence type="ECO:0000256" key="1">
    <source>
        <dbReference type="ARBA" id="ARBA00001966"/>
    </source>
</evidence>
<evidence type="ECO:0000256" key="2">
    <source>
        <dbReference type="ARBA" id="ARBA00004370"/>
    </source>
</evidence>
<dbReference type="GO" id="GO:0042773">
    <property type="term" value="P:ATP synthesis coupled electron transport"/>
    <property type="evidence" value="ECO:0007669"/>
    <property type="project" value="InterPro"/>
</dbReference>
<feature type="domain" description="4Fe-4S His(Cys)3-ligated-type" evidence="16">
    <location>
        <begin position="95"/>
        <end position="134"/>
    </location>
</feature>
<sequence length="595" mass="64951">MPLRSNLQRIRRAEKMGNVNLKINGLNVTAPAGSTILEAAQAAGIKIPTLCYLKEINEIGACRMCVVEVKGARNLVASCVHPVAEGMEVQTNTPKLLDSRRRTLELLLSNHDKKCLSCVRSGQCELQELCQELGVTDENYFEGETTHYELDESAVHMVRDNNKCILCRRCSAVCEKVQSVGVIGPNNRGFATFIGSPFEMGLGDTSCVGCGQCIAACPTGALYEKSNIDDVLAAIADETKHVVVQPAPSVRAALGEEFGYPMGTDVEGKMAAALRRIGFDKVFDTNFSADLTIMEEAHEFLDRVKNKGVLPLMTSCSPGWVKYCEHYYPDQLDHLSSCKSPQQMFGAITKTYYAEKMNIAPEDIVCVSVMPCTAKKFEIQREDQDAGGVPDVDISITTRELARLIRKVGINFRSLPDEGFDDPLGESTGAGVIFGATGGVMEAALRTAVEELTGETLEKVEFTEVRGTEGIKEAVYNVAGMDVKVAVASGLSNAKIIMDKIRAKEADYHFVEIMCCPGGCVNGGGQPQVHADVRNFEDVKAIRAKVLYDNDAAKTLRKSHENPSIKRVYSEYLGEPGSEKAHHILHTTYVKRTVN</sequence>
<evidence type="ECO:0000256" key="13">
    <source>
        <dbReference type="ARBA" id="ARBA00034078"/>
    </source>
</evidence>
<reference evidence="17 18" key="1">
    <citation type="submission" date="2007-03" db="EMBL/GenBank/DDBJ databases">
        <authorList>
            <person name="Fulton L."/>
            <person name="Clifton S."/>
            <person name="Fulton B."/>
            <person name="Xu J."/>
            <person name="Minx P."/>
            <person name="Pepin K.H."/>
            <person name="Johnson M."/>
            <person name="Thiruvilangam P."/>
            <person name="Bhonagiri V."/>
            <person name="Nash W.E."/>
            <person name="Mardis E.R."/>
            <person name="Wilson R.K."/>
        </authorList>
    </citation>
    <scope>NUCLEOTIDE SEQUENCE [LARGE SCALE GENOMIC DNA]</scope>
    <source>
        <strain evidence="17 18">ATCC 27756</strain>
    </source>
</reference>
<dbReference type="InterPro" id="IPR017900">
    <property type="entry name" value="4Fe4S_Fe_S_CS"/>
</dbReference>
<dbReference type="NCBIfam" id="TIGR02512">
    <property type="entry name" value="FeFe_hydrog_A"/>
    <property type="match status" value="1"/>
</dbReference>
<dbReference type="InterPro" id="IPR036010">
    <property type="entry name" value="2Fe-2S_ferredoxin-like_sf"/>
</dbReference>
<dbReference type="InterPro" id="IPR019574">
    <property type="entry name" value="NADH_UbQ_OxRdtase_Gsu_4Fe4S-bd"/>
</dbReference>
<dbReference type="FunFam" id="3.30.70.20:FF:000035">
    <property type="entry name" value="Iron hydrogenase 1"/>
    <property type="match status" value="1"/>
</dbReference>
<dbReference type="PROSITE" id="PS51379">
    <property type="entry name" value="4FE4S_FER_2"/>
    <property type="match status" value="2"/>
</dbReference>
<dbReference type="HOGENOM" id="CLU_018240_2_1_9"/>
<dbReference type="SMART" id="SM00902">
    <property type="entry name" value="Fe_hyd_SSU"/>
    <property type="match status" value="1"/>
</dbReference>
<gene>
    <name evidence="17" type="ORF">RUMTOR_00340</name>
</gene>
<comment type="cofactor">
    <cofactor evidence="13">
        <name>[2Fe-2S] cluster</name>
        <dbReference type="ChEBI" id="CHEBI:190135"/>
    </cofactor>
</comment>
<comment type="cofactor">
    <cofactor evidence="1">
        <name>[4Fe-4S] cluster</name>
        <dbReference type="ChEBI" id="CHEBI:49883"/>
    </cofactor>
</comment>
<accession>A5KJE2</accession>
<evidence type="ECO:0000259" key="15">
    <source>
        <dbReference type="PROSITE" id="PS51379"/>
    </source>
</evidence>
<dbReference type="Gene3D" id="3.30.70.20">
    <property type="match status" value="1"/>
</dbReference>
<dbReference type="GO" id="GO:0008901">
    <property type="term" value="F:ferredoxin hydrogenase activity"/>
    <property type="evidence" value="ECO:0007669"/>
    <property type="project" value="InterPro"/>
</dbReference>
<evidence type="ECO:0000256" key="5">
    <source>
        <dbReference type="ARBA" id="ARBA00022714"/>
    </source>
</evidence>
<reference evidence="17 18" key="2">
    <citation type="submission" date="2007-04" db="EMBL/GenBank/DDBJ databases">
        <title>Draft genome sequence of Ruminococcus torques (ATCC 27756).</title>
        <authorList>
            <person name="Sudarsanam P."/>
            <person name="Ley R."/>
            <person name="Guruge J."/>
            <person name="Turnbaugh P.J."/>
            <person name="Mahowald M."/>
            <person name="Liep D."/>
            <person name="Gordon J."/>
        </authorList>
    </citation>
    <scope>NUCLEOTIDE SEQUENCE [LARGE SCALE GENOMIC DNA]</scope>
    <source>
        <strain evidence="17 18">ATCC 27756</strain>
    </source>
</reference>
<dbReference type="InterPro" id="IPR001041">
    <property type="entry name" value="2Fe-2S_ferredoxin-type"/>
</dbReference>
<dbReference type="InterPro" id="IPR017896">
    <property type="entry name" value="4Fe4S_Fe-S-bd"/>
</dbReference>
<evidence type="ECO:0000256" key="4">
    <source>
        <dbReference type="ARBA" id="ARBA00022485"/>
    </source>
</evidence>
<dbReference type="InterPro" id="IPR036991">
    <property type="entry name" value="Fe_hydrogenase_ssu_sf"/>
</dbReference>
<proteinExistence type="inferred from homology"/>
<evidence type="ECO:0000256" key="12">
    <source>
        <dbReference type="ARBA" id="ARBA00023136"/>
    </source>
</evidence>
<dbReference type="InterPro" id="IPR000283">
    <property type="entry name" value="NADH_UbQ_OxRdtase_75kDa_su_CS"/>
</dbReference>
<dbReference type="EMBL" id="AAVP02000001">
    <property type="protein sequence ID" value="EDK25445.1"/>
    <property type="molecule type" value="Genomic_DNA"/>
</dbReference>
<dbReference type="Pfam" id="PF13510">
    <property type="entry name" value="Fer2_4"/>
    <property type="match status" value="1"/>
</dbReference>
<keyword evidence="12" id="KW-0472">Membrane</keyword>
<dbReference type="SUPFAM" id="SSF54292">
    <property type="entry name" value="2Fe-2S ferredoxin-like"/>
    <property type="match status" value="1"/>
</dbReference>
<dbReference type="PROSITE" id="PS51085">
    <property type="entry name" value="2FE2S_FER_2"/>
    <property type="match status" value="1"/>
</dbReference>
<dbReference type="GO" id="GO:0016020">
    <property type="term" value="C:membrane"/>
    <property type="evidence" value="ECO:0007669"/>
    <property type="project" value="UniProtKB-SubCell"/>
</dbReference>
<comment type="subcellular location">
    <subcellularLocation>
        <location evidence="2">Membrane</location>
    </subcellularLocation>
</comment>
<dbReference type="FunFam" id="3.10.20.740:FF:000004">
    <property type="entry name" value="NADH-quinone oxidoreductase"/>
    <property type="match status" value="1"/>
</dbReference>
<evidence type="ECO:0000313" key="18">
    <source>
        <dbReference type="Proteomes" id="UP000003577"/>
    </source>
</evidence>
<feature type="domain" description="2Fe-2S ferredoxin-type" evidence="14">
    <location>
        <begin position="17"/>
        <end position="95"/>
    </location>
</feature>
<evidence type="ECO:0000259" key="16">
    <source>
        <dbReference type="PROSITE" id="PS51839"/>
    </source>
</evidence>
<evidence type="ECO:0000256" key="10">
    <source>
        <dbReference type="ARBA" id="ARBA00023014"/>
    </source>
</evidence>
<dbReference type="Gene3D" id="4.10.260.20">
    <property type="entry name" value="Iron hydrogenase, small subunit"/>
    <property type="match status" value="1"/>
</dbReference>
<name>A5KJE2_9FIRM</name>
<keyword evidence="11" id="KW-0520">NAD</keyword>
<dbReference type="PaxDb" id="411460-RUMTOR_00340"/>
<evidence type="ECO:0000256" key="11">
    <source>
        <dbReference type="ARBA" id="ARBA00023027"/>
    </source>
</evidence>
<dbReference type="GO" id="GO:0008137">
    <property type="term" value="F:NADH dehydrogenase (ubiquinone) activity"/>
    <property type="evidence" value="ECO:0007669"/>
    <property type="project" value="InterPro"/>
</dbReference>
<protein>
    <submittedName>
        <fullName evidence="17">Hydrogenase, Fe-only</fullName>
        <ecNumber evidence="17">1.12.-.-</ecNumber>
    </submittedName>
</protein>
<dbReference type="EC" id="1.12.-.-" evidence="17"/>
<evidence type="ECO:0000256" key="3">
    <source>
        <dbReference type="ARBA" id="ARBA00005404"/>
    </source>
</evidence>
<dbReference type="Pfam" id="PF12838">
    <property type="entry name" value="Fer4_7"/>
    <property type="match status" value="1"/>
</dbReference>
<evidence type="ECO:0000259" key="14">
    <source>
        <dbReference type="PROSITE" id="PS51085"/>
    </source>
</evidence>
<dbReference type="SUPFAM" id="SSF53920">
    <property type="entry name" value="Fe-only hydrogenase"/>
    <property type="match status" value="1"/>
</dbReference>
<dbReference type="InterPro" id="IPR004108">
    <property type="entry name" value="Fe_hydrogenase_lsu_C"/>
</dbReference>
<dbReference type="GO" id="GO:0005506">
    <property type="term" value="F:iron ion binding"/>
    <property type="evidence" value="ECO:0007669"/>
    <property type="project" value="InterPro"/>
</dbReference>
<evidence type="ECO:0000256" key="8">
    <source>
        <dbReference type="ARBA" id="ARBA00022967"/>
    </source>
</evidence>
<feature type="domain" description="4Fe-4S ferredoxin-type" evidence="15">
    <location>
        <begin position="198"/>
        <end position="227"/>
    </location>
</feature>
<comment type="similarity">
    <text evidence="3">Belongs to the complex I 75 kDa subunit family.</text>
</comment>
<dbReference type="PROSITE" id="PS51839">
    <property type="entry name" value="4FE4S_HC3"/>
    <property type="match status" value="1"/>
</dbReference>
<dbReference type="NCBIfam" id="NF040763">
    <property type="entry name" value="FeFe_hydrog_A6"/>
    <property type="match status" value="1"/>
</dbReference>
<dbReference type="Gene3D" id="3.40.50.1780">
    <property type="match status" value="1"/>
</dbReference>
<dbReference type="Gene3D" id="3.40.950.10">
    <property type="entry name" value="Fe-only Hydrogenase (Larger Subunit), Chain L, domain 3"/>
    <property type="match status" value="1"/>
</dbReference>
<organism evidence="17 18">
    <name type="scientific">[Ruminococcus] torques ATCC 27756</name>
    <dbReference type="NCBI Taxonomy" id="411460"/>
    <lineage>
        <taxon>Bacteria</taxon>
        <taxon>Bacillati</taxon>
        <taxon>Bacillota</taxon>
        <taxon>Clostridia</taxon>
        <taxon>Lachnospirales</taxon>
        <taxon>Lachnospiraceae</taxon>
        <taxon>Mediterraneibacter</taxon>
    </lineage>
</organism>
<dbReference type="SUPFAM" id="SSF54862">
    <property type="entry name" value="4Fe-4S ferredoxins"/>
    <property type="match status" value="1"/>
</dbReference>
<dbReference type="Gene3D" id="3.10.20.740">
    <property type="match status" value="1"/>
</dbReference>
<dbReference type="SMART" id="SM00929">
    <property type="entry name" value="NADH-G_4Fe-4S_3"/>
    <property type="match status" value="1"/>
</dbReference>
<dbReference type="Pfam" id="PF02256">
    <property type="entry name" value="Fe_hyd_SSU"/>
    <property type="match status" value="1"/>
</dbReference>
<dbReference type="GO" id="GO:0051537">
    <property type="term" value="F:2 iron, 2 sulfur cluster binding"/>
    <property type="evidence" value="ECO:0007669"/>
    <property type="project" value="UniProtKB-KW"/>
</dbReference>
<comment type="caution">
    <text evidence="17">The sequence shown here is derived from an EMBL/GenBank/DDBJ whole genome shotgun (WGS) entry which is preliminary data.</text>
</comment>
<dbReference type="Pfam" id="PF10588">
    <property type="entry name" value="NADH-G_4Fe-4S_3"/>
    <property type="match status" value="1"/>
</dbReference>
<dbReference type="PROSITE" id="PS00198">
    <property type="entry name" value="4FE4S_FER_1"/>
    <property type="match status" value="1"/>
</dbReference>
<dbReference type="InterPro" id="IPR003149">
    <property type="entry name" value="Fe_hydrogenase_ssu"/>
</dbReference>
<keyword evidence="4" id="KW-0004">4Fe-4S</keyword>
<evidence type="ECO:0000256" key="6">
    <source>
        <dbReference type="ARBA" id="ARBA00022723"/>
    </source>
</evidence>
<keyword evidence="5" id="KW-0001">2Fe-2S</keyword>
<evidence type="ECO:0000256" key="9">
    <source>
        <dbReference type="ARBA" id="ARBA00023004"/>
    </source>
</evidence>
<keyword evidence="17" id="KW-0560">Oxidoreductase</keyword>
<dbReference type="InterPro" id="IPR009016">
    <property type="entry name" value="Fe_hydrogenase"/>
</dbReference>
<dbReference type="InterPro" id="IPR050340">
    <property type="entry name" value="Cytosolic_Fe-S_CAF"/>
</dbReference>
<dbReference type="PROSITE" id="PS00641">
    <property type="entry name" value="COMPLEX1_75K_1"/>
    <property type="match status" value="1"/>
</dbReference>
<evidence type="ECO:0000313" key="17">
    <source>
        <dbReference type="EMBL" id="EDK25445.1"/>
    </source>
</evidence>